<dbReference type="AlphaFoldDB" id="T0YT44"/>
<reference evidence="1" key="1">
    <citation type="submission" date="2013-08" db="EMBL/GenBank/DDBJ databases">
        <authorList>
            <person name="Mendez C."/>
            <person name="Richter M."/>
            <person name="Ferrer M."/>
            <person name="Sanchez J."/>
        </authorList>
    </citation>
    <scope>NUCLEOTIDE SEQUENCE</scope>
</reference>
<name>T0YT44_9ZZZZ</name>
<dbReference type="EMBL" id="AUZZ01008187">
    <property type="protein sequence ID" value="EQD38751.1"/>
    <property type="molecule type" value="Genomic_DNA"/>
</dbReference>
<proteinExistence type="predicted"/>
<evidence type="ECO:0000313" key="1">
    <source>
        <dbReference type="EMBL" id="EQD38751.1"/>
    </source>
</evidence>
<sequence>MNTNDKTMAREIFGELLYSYSRADAIRDGVLVDVSERARRAGIKHPTACTAGVWALIECLPENDTDTLAGVVADVRLAEVLAAMLAAIRAAGGTDRVAFAALGAALWAQCGPGDTAAPVITIMREGED</sequence>
<protein>
    <submittedName>
        <fullName evidence="1">Uncharacterized protein</fullName>
    </submittedName>
</protein>
<reference evidence="1" key="2">
    <citation type="journal article" date="2014" name="ISME J.">
        <title>Microbial stratification in low pH oxic and suboxic macroscopic growths along an acid mine drainage.</title>
        <authorList>
            <person name="Mendez-Garcia C."/>
            <person name="Mesa V."/>
            <person name="Sprenger R.R."/>
            <person name="Richter M."/>
            <person name="Diez M.S."/>
            <person name="Solano J."/>
            <person name="Bargiela R."/>
            <person name="Golyshina O.V."/>
            <person name="Manteca A."/>
            <person name="Ramos J.L."/>
            <person name="Gallego J.R."/>
            <person name="Llorente I."/>
            <person name="Martins Dos Santos V.A."/>
            <person name="Jensen O.N."/>
            <person name="Pelaez A.I."/>
            <person name="Sanchez J."/>
            <person name="Ferrer M."/>
        </authorList>
    </citation>
    <scope>NUCLEOTIDE SEQUENCE</scope>
</reference>
<comment type="caution">
    <text evidence="1">The sequence shown here is derived from an EMBL/GenBank/DDBJ whole genome shotgun (WGS) entry which is preliminary data.</text>
</comment>
<organism evidence="1">
    <name type="scientific">mine drainage metagenome</name>
    <dbReference type="NCBI Taxonomy" id="410659"/>
    <lineage>
        <taxon>unclassified sequences</taxon>
        <taxon>metagenomes</taxon>
        <taxon>ecological metagenomes</taxon>
    </lineage>
</organism>
<gene>
    <name evidence="1" type="ORF">B2A_11346</name>
</gene>
<accession>T0YT44</accession>